<organism evidence="2 3">
    <name type="scientific">Punica granatum</name>
    <name type="common">Pomegranate</name>
    <dbReference type="NCBI Taxonomy" id="22663"/>
    <lineage>
        <taxon>Eukaryota</taxon>
        <taxon>Viridiplantae</taxon>
        <taxon>Streptophyta</taxon>
        <taxon>Embryophyta</taxon>
        <taxon>Tracheophyta</taxon>
        <taxon>Spermatophyta</taxon>
        <taxon>Magnoliopsida</taxon>
        <taxon>eudicotyledons</taxon>
        <taxon>Gunneridae</taxon>
        <taxon>Pentapetalae</taxon>
        <taxon>rosids</taxon>
        <taxon>malvids</taxon>
        <taxon>Myrtales</taxon>
        <taxon>Lythraceae</taxon>
        <taxon>Punica</taxon>
    </lineage>
</organism>
<dbReference type="PANTHER" id="PTHR48475:SF2">
    <property type="entry name" value="RIBONUCLEASE H"/>
    <property type="match status" value="1"/>
</dbReference>
<reference evidence="2 3" key="1">
    <citation type="submission" date="2017-11" db="EMBL/GenBank/DDBJ databases">
        <title>De-novo sequencing of pomegranate (Punica granatum L.) genome.</title>
        <authorList>
            <person name="Akparov Z."/>
            <person name="Amiraslanov A."/>
            <person name="Hajiyeva S."/>
            <person name="Abbasov M."/>
            <person name="Kaur K."/>
            <person name="Hamwieh A."/>
            <person name="Solovyev V."/>
            <person name="Salamov A."/>
            <person name="Braich B."/>
            <person name="Kosarev P."/>
            <person name="Mahmoud A."/>
            <person name="Hajiyev E."/>
            <person name="Babayeva S."/>
            <person name="Izzatullayeva V."/>
            <person name="Mammadov A."/>
            <person name="Mammadov A."/>
            <person name="Sharifova S."/>
            <person name="Ojaghi J."/>
            <person name="Eynullazada K."/>
            <person name="Bayramov B."/>
            <person name="Abdulazimova A."/>
            <person name="Shahmuradov I."/>
        </authorList>
    </citation>
    <scope>NUCLEOTIDE SEQUENCE [LARGE SCALE GENOMIC DNA]</scope>
    <source>
        <strain evidence="3">cv. AG2017</strain>
        <tissue evidence="2">Leaf</tissue>
    </source>
</reference>
<evidence type="ECO:0000256" key="1">
    <source>
        <dbReference type="SAM" id="MobiDB-lite"/>
    </source>
</evidence>
<dbReference type="STRING" id="22663.A0A2I0HVB2"/>
<sequence>MGCPTKTMLFRSNTDDRSSGPPGVITVGVIGGFPFVVTTKLPSVQMKYGSRSPSVPGHCSKSYMSSGITNLPHRKRTLSATSRTSTSLTDSWVSLTICIETSSHCESRKTQVVWITASQSREKHTSRPGSQAVDGTQSLLGSLGGGRWINREARTAIKAQALADFISEVTGGDVEPLWARQPTDKPWILMTDGSSTARASCVLIPPEGEPLNYALVLTFPTTNNEPEYEALISGLIIAKGVGVTNLLVKVAPAKCFSSSAS</sequence>
<comment type="caution">
    <text evidence="2">The sequence shown here is derived from an EMBL/GenBank/DDBJ whole genome shotgun (WGS) entry which is preliminary data.</text>
</comment>
<accession>A0A2I0HVB2</accession>
<dbReference type="SUPFAM" id="SSF53098">
    <property type="entry name" value="Ribonuclease H-like"/>
    <property type="match status" value="1"/>
</dbReference>
<keyword evidence="3" id="KW-1185">Reference proteome</keyword>
<name>A0A2I0HVB2_PUNGR</name>
<evidence type="ECO:0008006" key="4">
    <source>
        <dbReference type="Google" id="ProtNLM"/>
    </source>
</evidence>
<dbReference type="Proteomes" id="UP000233551">
    <property type="component" value="Unassembled WGS sequence"/>
</dbReference>
<dbReference type="Gene3D" id="3.30.420.10">
    <property type="entry name" value="Ribonuclease H-like superfamily/Ribonuclease H"/>
    <property type="match status" value="1"/>
</dbReference>
<dbReference type="AlphaFoldDB" id="A0A2I0HVB2"/>
<dbReference type="EMBL" id="PGOL01005254">
    <property type="protein sequence ID" value="PKI35637.1"/>
    <property type="molecule type" value="Genomic_DNA"/>
</dbReference>
<protein>
    <recommendedName>
        <fullName evidence="4">RNase H type-1 domain-containing protein</fullName>
    </recommendedName>
</protein>
<dbReference type="InterPro" id="IPR012337">
    <property type="entry name" value="RNaseH-like_sf"/>
</dbReference>
<evidence type="ECO:0000313" key="2">
    <source>
        <dbReference type="EMBL" id="PKI35637.1"/>
    </source>
</evidence>
<proteinExistence type="predicted"/>
<dbReference type="InterPro" id="IPR036397">
    <property type="entry name" value="RNaseH_sf"/>
</dbReference>
<evidence type="ECO:0000313" key="3">
    <source>
        <dbReference type="Proteomes" id="UP000233551"/>
    </source>
</evidence>
<dbReference type="GO" id="GO:0003676">
    <property type="term" value="F:nucleic acid binding"/>
    <property type="evidence" value="ECO:0007669"/>
    <property type="project" value="InterPro"/>
</dbReference>
<gene>
    <name evidence="2" type="ORF">CRG98_043964</name>
</gene>
<feature type="region of interest" description="Disordered" evidence="1">
    <location>
        <begin position="1"/>
        <end position="21"/>
    </location>
</feature>
<dbReference type="PANTHER" id="PTHR48475">
    <property type="entry name" value="RIBONUCLEASE H"/>
    <property type="match status" value="1"/>
</dbReference>